<feature type="region of interest" description="Disordered" evidence="1">
    <location>
        <begin position="1"/>
        <end position="46"/>
    </location>
</feature>
<dbReference type="Proteomes" id="UP000287651">
    <property type="component" value="Unassembled WGS sequence"/>
</dbReference>
<feature type="compositionally biased region" description="Polar residues" evidence="1">
    <location>
        <begin position="18"/>
        <end position="28"/>
    </location>
</feature>
<name>A0A427B8K8_ENSVE</name>
<evidence type="ECO:0000313" key="2">
    <source>
        <dbReference type="EMBL" id="RRT84811.1"/>
    </source>
</evidence>
<accession>A0A427B8K8</accession>
<protein>
    <submittedName>
        <fullName evidence="2">Uncharacterized protein</fullName>
    </submittedName>
</protein>
<gene>
    <name evidence="2" type="ORF">B296_00003206</name>
</gene>
<reference evidence="2 3" key="1">
    <citation type="journal article" date="2014" name="Agronomy (Basel)">
        <title>A Draft Genome Sequence for Ensete ventricosum, the Drought-Tolerant Tree Against Hunger.</title>
        <authorList>
            <person name="Harrison J."/>
            <person name="Moore K.A."/>
            <person name="Paszkiewicz K."/>
            <person name="Jones T."/>
            <person name="Grant M."/>
            <person name="Ambacheew D."/>
            <person name="Muzemil S."/>
            <person name="Studholme D.J."/>
        </authorList>
    </citation>
    <scope>NUCLEOTIDE SEQUENCE [LARGE SCALE GENOMIC DNA]</scope>
</reference>
<dbReference type="AlphaFoldDB" id="A0A427B8K8"/>
<evidence type="ECO:0000313" key="3">
    <source>
        <dbReference type="Proteomes" id="UP000287651"/>
    </source>
</evidence>
<dbReference type="EMBL" id="AMZH03000229">
    <property type="protein sequence ID" value="RRT84811.1"/>
    <property type="molecule type" value="Genomic_DNA"/>
</dbReference>
<evidence type="ECO:0000256" key="1">
    <source>
        <dbReference type="SAM" id="MobiDB-lite"/>
    </source>
</evidence>
<organism evidence="2 3">
    <name type="scientific">Ensete ventricosum</name>
    <name type="common">Abyssinian banana</name>
    <name type="synonym">Musa ensete</name>
    <dbReference type="NCBI Taxonomy" id="4639"/>
    <lineage>
        <taxon>Eukaryota</taxon>
        <taxon>Viridiplantae</taxon>
        <taxon>Streptophyta</taxon>
        <taxon>Embryophyta</taxon>
        <taxon>Tracheophyta</taxon>
        <taxon>Spermatophyta</taxon>
        <taxon>Magnoliopsida</taxon>
        <taxon>Liliopsida</taxon>
        <taxon>Zingiberales</taxon>
        <taxon>Musaceae</taxon>
        <taxon>Ensete</taxon>
    </lineage>
</organism>
<sequence>MEGTLGGSSIRRKRHTTKATLRTSSGHQNAIAGAPSVAPEQRGRENISPTVAGKQSKAFVLASIGGFYLFFPREAQYYASAPDVVLFEILEIMRTEL</sequence>
<comment type="caution">
    <text evidence="2">The sequence shown here is derived from an EMBL/GenBank/DDBJ whole genome shotgun (WGS) entry which is preliminary data.</text>
</comment>
<proteinExistence type="predicted"/>